<keyword evidence="2 6" id="KW-0812">Transmembrane</keyword>
<keyword evidence="3 6" id="KW-1133">Transmembrane helix</keyword>
<keyword evidence="9" id="KW-1185">Reference proteome</keyword>
<protein>
    <recommendedName>
        <fullName evidence="7">Major facilitator superfamily (MFS) profile domain-containing protein</fullName>
    </recommendedName>
</protein>
<evidence type="ECO:0000259" key="7">
    <source>
        <dbReference type="PROSITE" id="PS50850"/>
    </source>
</evidence>
<dbReference type="GO" id="GO:0012505">
    <property type="term" value="C:endomembrane system"/>
    <property type="evidence" value="ECO:0007669"/>
    <property type="project" value="UniProtKB-SubCell"/>
</dbReference>
<sequence length="562" mass="59113">MVVCQHSAKAGRSAIQPLGVARLAHRPCSPRPQKCSTTSQRLGTWKSTVAVIPLKTQQTKCHRRGKALVTQAVFDCARTQGGAVESFLRGWKALALQLMRSNVQPDNRQDIVRLVICMSYLIEINLWVVITAALPAMVQDASIAFAAGNTGTLLALGTLGSTVGKVLAASFMDSVDPKPAMVAVLLGVAALNSVFALGNSLTYFCATWFLGRVIHASGWVASTRLICQWSPEDMRGAALGSLAFSARVGFTCGGALLGAILLGGVSWRWLFHITSSMAVVIGAILYALVPADAPYSLVTEHEHSDYFFSVPRDNRPKVALVEGDGRVLEASSAWGRSGGSSAAEAATPSGSSTASSRGEALREFARSPQVVLAVVARCLLHVVLEFQAFLNLWAQQTLHISAGAAAQVAAGFSLGSAVSVLAGGFLYCRLQAAGRRNFIVALCAACVASFWGLLTVQTSVARIALIIGLGAALSIPYYVPLPAFSLRRGGNYSAVLEGVTETAAFASAACFDLTVGRILGSSAGWHGVLSVLMTFAAASTVIMAVFMQMEKSQEEQLVLADA</sequence>
<dbReference type="Pfam" id="PF07690">
    <property type="entry name" value="MFS_1"/>
    <property type="match status" value="1"/>
</dbReference>
<feature type="transmembrane region" description="Helical" evidence="6">
    <location>
        <begin position="460"/>
        <end position="479"/>
    </location>
</feature>
<accession>A0AAW1R9F4</accession>
<feature type="transmembrane region" description="Helical" evidence="6">
    <location>
        <begin position="180"/>
        <end position="197"/>
    </location>
</feature>
<evidence type="ECO:0000256" key="6">
    <source>
        <dbReference type="SAM" id="Phobius"/>
    </source>
</evidence>
<gene>
    <name evidence="8" type="ORF">WJX72_011472</name>
</gene>
<reference evidence="8 9" key="1">
    <citation type="journal article" date="2024" name="Nat. Commun.">
        <title>Phylogenomics reveals the evolutionary origins of lichenization in chlorophyte algae.</title>
        <authorList>
            <person name="Puginier C."/>
            <person name="Libourel C."/>
            <person name="Otte J."/>
            <person name="Skaloud P."/>
            <person name="Haon M."/>
            <person name="Grisel S."/>
            <person name="Petersen M."/>
            <person name="Berrin J.G."/>
            <person name="Delaux P.M."/>
            <person name="Dal Grande F."/>
            <person name="Keller J."/>
        </authorList>
    </citation>
    <scope>NUCLEOTIDE SEQUENCE [LARGE SCALE GENOMIC DNA]</scope>
    <source>
        <strain evidence="8 9">SAG 2043</strain>
    </source>
</reference>
<organism evidence="8 9">
    <name type="scientific">[Myrmecia] bisecta</name>
    <dbReference type="NCBI Taxonomy" id="41462"/>
    <lineage>
        <taxon>Eukaryota</taxon>
        <taxon>Viridiplantae</taxon>
        <taxon>Chlorophyta</taxon>
        <taxon>core chlorophytes</taxon>
        <taxon>Trebouxiophyceae</taxon>
        <taxon>Trebouxiales</taxon>
        <taxon>Trebouxiaceae</taxon>
        <taxon>Myrmecia</taxon>
    </lineage>
</organism>
<feature type="domain" description="Major facilitator superfamily (MFS) profile" evidence="7">
    <location>
        <begin position="111"/>
        <end position="551"/>
    </location>
</feature>
<dbReference type="InterPro" id="IPR036259">
    <property type="entry name" value="MFS_trans_sf"/>
</dbReference>
<feature type="transmembrane region" description="Helical" evidence="6">
    <location>
        <begin position="499"/>
        <end position="519"/>
    </location>
</feature>
<feature type="region of interest" description="Disordered" evidence="5">
    <location>
        <begin position="332"/>
        <end position="354"/>
    </location>
</feature>
<dbReference type="CDD" id="cd06174">
    <property type="entry name" value="MFS"/>
    <property type="match status" value="1"/>
</dbReference>
<dbReference type="InterPro" id="IPR051337">
    <property type="entry name" value="OPA_Antiporter"/>
</dbReference>
<evidence type="ECO:0000313" key="8">
    <source>
        <dbReference type="EMBL" id="KAK9830388.1"/>
    </source>
</evidence>
<evidence type="ECO:0000256" key="1">
    <source>
        <dbReference type="ARBA" id="ARBA00004127"/>
    </source>
</evidence>
<dbReference type="Proteomes" id="UP001489004">
    <property type="component" value="Unassembled WGS sequence"/>
</dbReference>
<dbReference type="Gene3D" id="1.20.1250.20">
    <property type="entry name" value="MFS general substrate transporter like domains"/>
    <property type="match status" value="2"/>
</dbReference>
<name>A0AAW1R9F4_9CHLO</name>
<evidence type="ECO:0000256" key="2">
    <source>
        <dbReference type="ARBA" id="ARBA00022692"/>
    </source>
</evidence>
<evidence type="ECO:0000256" key="5">
    <source>
        <dbReference type="SAM" id="MobiDB-lite"/>
    </source>
</evidence>
<evidence type="ECO:0000256" key="4">
    <source>
        <dbReference type="ARBA" id="ARBA00023136"/>
    </source>
</evidence>
<feature type="transmembrane region" description="Helical" evidence="6">
    <location>
        <begin position="438"/>
        <end position="454"/>
    </location>
</feature>
<dbReference type="GO" id="GO:0035435">
    <property type="term" value="P:phosphate ion transmembrane transport"/>
    <property type="evidence" value="ECO:0007669"/>
    <property type="project" value="TreeGrafter"/>
</dbReference>
<dbReference type="PANTHER" id="PTHR43826">
    <property type="entry name" value="GLUCOSE-6-PHOSPHATE EXCHANGER SLC37A4"/>
    <property type="match status" value="1"/>
</dbReference>
<comment type="subcellular location">
    <subcellularLocation>
        <location evidence="1">Endomembrane system</location>
        <topology evidence="1">Multi-pass membrane protein</topology>
    </subcellularLocation>
</comment>
<dbReference type="InterPro" id="IPR020846">
    <property type="entry name" value="MFS_dom"/>
</dbReference>
<dbReference type="AlphaFoldDB" id="A0AAW1R9F4"/>
<feature type="transmembrane region" description="Helical" evidence="6">
    <location>
        <begin position="400"/>
        <end position="426"/>
    </location>
</feature>
<feature type="transmembrane region" description="Helical" evidence="6">
    <location>
        <begin position="239"/>
        <end position="263"/>
    </location>
</feature>
<feature type="transmembrane region" description="Helical" evidence="6">
    <location>
        <begin position="269"/>
        <end position="289"/>
    </location>
</feature>
<keyword evidence="4 6" id="KW-0472">Membrane</keyword>
<feature type="transmembrane region" description="Helical" evidence="6">
    <location>
        <begin position="525"/>
        <end position="546"/>
    </location>
</feature>
<dbReference type="PANTHER" id="PTHR43826:SF8">
    <property type="entry name" value="MAJOR FACILITATOR SUPERFAMILY (MFS) PROFILE DOMAIN-CONTAINING PROTEIN"/>
    <property type="match status" value="1"/>
</dbReference>
<proteinExistence type="predicted"/>
<dbReference type="SUPFAM" id="SSF103473">
    <property type="entry name" value="MFS general substrate transporter"/>
    <property type="match status" value="1"/>
</dbReference>
<feature type="transmembrane region" description="Helical" evidence="6">
    <location>
        <begin position="370"/>
        <end position="394"/>
    </location>
</feature>
<dbReference type="PROSITE" id="PS50850">
    <property type="entry name" value="MFS"/>
    <property type="match status" value="1"/>
</dbReference>
<dbReference type="GO" id="GO:0016020">
    <property type="term" value="C:membrane"/>
    <property type="evidence" value="ECO:0007669"/>
    <property type="project" value="UniProtKB-ARBA"/>
</dbReference>
<dbReference type="EMBL" id="JALJOR010000001">
    <property type="protein sequence ID" value="KAK9830388.1"/>
    <property type="molecule type" value="Genomic_DNA"/>
</dbReference>
<dbReference type="InterPro" id="IPR011701">
    <property type="entry name" value="MFS"/>
</dbReference>
<evidence type="ECO:0000256" key="3">
    <source>
        <dbReference type="ARBA" id="ARBA00022989"/>
    </source>
</evidence>
<feature type="transmembrane region" description="Helical" evidence="6">
    <location>
        <begin position="114"/>
        <end position="137"/>
    </location>
</feature>
<dbReference type="GO" id="GO:0061513">
    <property type="term" value="F:glucose 6-phosphate:phosphate antiporter activity"/>
    <property type="evidence" value="ECO:0007669"/>
    <property type="project" value="TreeGrafter"/>
</dbReference>
<evidence type="ECO:0000313" key="9">
    <source>
        <dbReference type="Proteomes" id="UP001489004"/>
    </source>
</evidence>
<comment type="caution">
    <text evidence="8">The sequence shown here is derived from an EMBL/GenBank/DDBJ whole genome shotgun (WGS) entry which is preliminary data.</text>
</comment>